<dbReference type="GO" id="GO:0098542">
    <property type="term" value="P:defense response to other organism"/>
    <property type="evidence" value="ECO:0007669"/>
    <property type="project" value="InterPro"/>
</dbReference>
<evidence type="ECO:0000256" key="2">
    <source>
        <dbReference type="ARBA" id="ARBA00023136"/>
    </source>
</evidence>
<keyword evidence="2 3" id="KW-0472">Membrane</keyword>
<keyword evidence="5" id="KW-1185">Reference proteome</keyword>
<dbReference type="PANTHER" id="PTHR31234">
    <property type="entry name" value="LATE EMBRYOGENESIS ABUNDANT (LEA) HYDROXYPROLINE-RICH GLYCOPROTEIN FAMILY"/>
    <property type="match status" value="1"/>
</dbReference>
<keyword evidence="3" id="KW-1133">Transmembrane helix</keyword>
<dbReference type="PANTHER" id="PTHR31234:SF2">
    <property type="entry name" value="OS05G0199100 PROTEIN"/>
    <property type="match status" value="1"/>
</dbReference>
<dbReference type="Proteomes" id="UP001345219">
    <property type="component" value="Chromosome 14"/>
</dbReference>
<evidence type="ECO:0000256" key="1">
    <source>
        <dbReference type="ARBA" id="ARBA00004370"/>
    </source>
</evidence>
<evidence type="ECO:0000256" key="3">
    <source>
        <dbReference type="SAM" id="Phobius"/>
    </source>
</evidence>
<evidence type="ECO:0000313" key="5">
    <source>
        <dbReference type="Proteomes" id="UP001345219"/>
    </source>
</evidence>
<dbReference type="EMBL" id="JAXIOK010000002">
    <property type="protein sequence ID" value="KAK4778056.1"/>
    <property type="molecule type" value="Genomic_DNA"/>
</dbReference>
<evidence type="ECO:0000313" key="4">
    <source>
        <dbReference type="EMBL" id="KAK4778056.1"/>
    </source>
</evidence>
<protein>
    <recommendedName>
        <fullName evidence="6">Late embryogenesis abundant protein LEA-2 subgroup domain-containing protein</fullName>
    </recommendedName>
</protein>
<comment type="caution">
    <text evidence="4">The sequence shown here is derived from an EMBL/GenBank/DDBJ whole genome shotgun (WGS) entry which is preliminary data.</text>
</comment>
<sequence length="218" mass="23748">MSFYRPGRRHRRGCCCCRLCIWTTIAVFILLLLAAAAAALFYVVYRPHRPSFSVTSFRLGYLSIAPSGVKSKFSLTVTTWNPNKKLVYVYSPIDVTVLASDITIGKGDIPAFIHGKRNSIVLKSSATNSSQPLGSETLTKLKAAIKAKTGVSLKLRLDSKAKVKAGSFKTPMIGVRVICDGIRAVIPASGKARPVVSIADAICEVKTLIKIWKPTFLF</sequence>
<dbReference type="GO" id="GO:0005886">
    <property type="term" value="C:plasma membrane"/>
    <property type="evidence" value="ECO:0007669"/>
    <property type="project" value="TreeGrafter"/>
</dbReference>
<feature type="transmembrane region" description="Helical" evidence="3">
    <location>
        <begin position="21"/>
        <end position="45"/>
    </location>
</feature>
<dbReference type="AlphaFoldDB" id="A0AAN7LBH2"/>
<comment type="subcellular location">
    <subcellularLocation>
        <location evidence="1">Membrane</location>
    </subcellularLocation>
</comment>
<keyword evidence="3" id="KW-0812">Transmembrane</keyword>
<accession>A0AAN7LBH2</accession>
<evidence type="ECO:0008006" key="6">
    <source>
        <dbReference type="Google" id="ProtNLM"/>
    </source>
</evidence>
<name>A0AAN7LBH2_9MYRT</name>
<proteinExistence type="predicted"/>
<gene>
    <name evidence="4" type="ORF">SAY87_018243</name>
</gene>
<dbReference type="InterPro" id="IPR044839">
    <property type="entry name" value="NDR1-like"/>
</dbReference>
<organism evidence="4 5">
    <name type="scientific">Trapa incisa</name>
    <dbReference type="NCBI Taxonomy" id="236973"/>
    <lineage>
        <taxon>Eukaryota</taxon>
        <taxon>Viridiplantae</taxon>
        <taxon>Streptophyta</taxon>
        <taxon>Embryophyta</taxon>
        <taxon>Tracheophyta</taxon>
        <taxon>Spermatophyta</taxon>
        <taxon>Magnoliopsida</taxon>
        <taxon>eudicotyledons</taxon>
        <taxon>Gunneridae</taxon>
        <taxon>Pentapetalae</taxon>
        <taxon>rosids</taxon>
        <taxon>malvids</taxon>
        <taxon>Myrtales</taxon>
        <taxon>Lythraceae</taxon>
        <taxon>Trapa</taxon>
    </lineage>
</organism>
<reference evidence="4 5" key="1">
    <citation type="journal article" date="2023" name="Hortic Res">
        <title>Pangenome of water caltrop reveals structural variations and asymmetric subgenome divergence after allopolyploidization.</title>
        <authorList>
            <person name="Zhang X."/>
            <person name="Chen Y."/>
            <person name="Wang L."/>
            <person name="Yuan Y."/>
            <person name="Fang M."/>
            <person name="Shi L."/>
            <person name="Lu R."/>
            <person name="Comes H.P."/>
            <person name="Ma Y."/>
            <person name="Chen Y."/>
            <person name="Huang G."/>
            <person name="Zhou Y."/>
            <person name="Zheng Z."/>
            <person name="Qiu Y."/>
        </authorList>
    </citation>
    <scope>NUCLEOTIDE SEQUENCE [LARGE SCALE GENOMIC DNA]</scope>
    <source>
        <tissue evidence="4">Roots</tissue>
    </source>
</reference>